<feature type="compositionally biased region" description="Low complexity" evidence="1">
    <location>
        <begin position="1571"/>
        <end position="1580"/>
    </location>
</feature>
<feature type="compositionally biased region" description="Acidic residues" evidence="1">
    <location>
        <begin position="519"/>
        <end position="542"/>
    </location>
</feature>
<reference evidence="3" key="1">
    <citation type="journal article" date="1997" name="Nucleic Acids Res.">
        <title>tRNAscan-SE: a program for improved detection of transfer RNA genes in genomic sequence.</title>
        <authorList>
            <person name="Lowe T.M."/>
            <person name="Eddy S.R."/>
        </authorList>
    </citation>
    <scope>NUCLEOTIDE SEQUENCE [LARGE SCALE GENOMIC DNA]</scope>
</reference>
<feature type="compositionally biased region" description="Basic and acidic residues" evidence="1">
    <location>
        <begin position="641"/>
        <end position="650"/>
    </location>
</feature>
<feature type="compositionally biased region" description="Acidic residues" evidence="1">
    <location>
        <begin position="2542"/>
        <end position="2552"/>
    </location>
</feature>
<feature type="compositionally biased region" description="Basic and acidic residues" evidence="1">
    <location>
        <begin position="1652"/>
        <end position="1661"/>
    </location>
</feature>
<feature type="compositionally biased region" description="Basic and acidic residues" evidence="1">
    <location>
        <begin position="1260"/>
        <end position="1287"/>
    </location>
</feature>
<organism evidence="3 4">
    <name type="scientific">Drosophila arizonae</name>
    <name type="common">Fruit fly</name>
    <dbReference type="NCBI Taxonomy" id="7263"/>
    <lineage>
        <taxon>Eukaryota</taxon>
        <taxon>Metazoa</taxon>
        <taxon>Ecdysozoa</taxon>
        <taxon>Arthropoda</taxon>
        <taxon>Hexapoda</taxon>
        <taxon>Insecta</taxon>
        <taxon>Pterygota</taxon>
        <taxon>Neoptera</taxon>
        <taxon>Endopterygota</taxon>
        <taxon>Diptera</taxon>
        <taxon>Brachycera</taxon>
        <taxon>Muscomorpha</taxon>
        <taxon>Ephydroidea</taxon>
        <taxon>Drosophilidae</taxon>
        <taxon>Drosophila</taxon>
    </lineage>
</organism>
<feature type="compositionally biased region" description="Polar residues" evidence="1">
    <location>
        <begin position="756"/>
        <end position="767"/>
    </location>
</feature>
<keyword evidence="2" id="KW-0812">Transmembrane</keyword>
<feature type="region of interest" description="Disordered" evidence="1">
    <location>
        <begin position="706"/>
        <end position="774"/>
    </location>
</feature>
<dbReference type="GeneID" id="108613007"/>
<feature type="compositionally biased region" description="Low complexity" evidence="1">
    <location>
        <begin position="2514"/>
        <end position="2523"/>
    </location>
</feature>
<feature type="compositionally biased region" description="Low complexity" evidence="1">
    <location>
        <begin position="2061"/>
        <end position="2086"/>
    </location>
</feature>
<feature type="compositionally biased region" description="Basic and acidic residues" evidence="1">
    <location>
        <begin position="959"/>
        <end position="968"/>
    </location>
</feature>
<feature type="compositionally biased region" description="Polar residues" evidence="1">
    <location>
        <begin position="2424"/>
        <end position="2441"/>
    </location>
</feature>
<feature type="region of interest" description="Disordered" evidence="1">
    <location>
        <begin position="2300"/>
        <end position="2320"/>
    </location>
</feature>
<feature type="compositionally biased region" description="Low complexity" evidence="1">
    <location>
        <begin position="1220"/>
        <end position="1235"/>
    </location>
</feature>
<keyword evidence="2" id="KW-0472">Membrane</keyword>
<feature type="compositionally biased region" description="Acidic residues" evidence="1">
    <location>
        <begin position="2106"/>
        <end position="2124"/>
    </location>
</feature>
<feature type="compositionally biased region" description="Polar residues" evidence="1">
    <location>
        <begin position="1866"/>
        <end position="1875"/>
    </location>
</feature>
<evidence type="ECO:0000313" key="3">
    <source>
        <dbReference type="Proteomes" id="UP000694904"/>
    </source>
</evidence>
<evidence type="ECO:0000256" key="2">
    <source>
        <dbReference type="SAM" id="Phobius"/>
    </source>
</evidence>
<name>A0ABM1P367_DROAR</name>
<feature type="transmembrane region" description="Helical" evidence="2">
    <location>
        <begin position="2625"/>
        <end position="2644"/>
    </location>
</feature>
<feature type="region of interest" description="Disordered" evidence="1">
    <location>
        <begin position="1906"/>
        <end position="2005"/>
    </location>
</feature>
<reference evidence="4" key="3">
    <citation type="submission" date="2025-08" db="UniProtKB">
        <authorList>
            <consortium name="RefSeq"/>
        </authorList>
    </citation>
    <scope>IDENTIFICATION</scope>
    <source>
        <tissue evidence="4">Whole organism</tissue>
    </source>
</reference>
<dbReference type="RefSeq" id="XP_017861653.1">
    <property type="nucleotide sequence ID" value="XM_018006164.1"/>
</dbReference>
<protein>
    <submittedName>
        <fullName evidence="4">Uncharacterized protein LOC108613007 isoform X1</fullName>
    </submittedName>
</protein>
<feature type="region of interest" description="Disordered" evidence="1">
    <location>
        <begin position="586"/>
        <end position="650"/>
    </location>
</feature>
<feature type="compositionally biased region" description="Basic residues" evidence="1">
    <location>
        <begin position="40"/>
        <end position="51"/>
    </location>
</feature>
<feature type="compositionally biased region" description="Acidic residues" evidence="1">
    <location>
        <begin position="706"/>
        <end position="715"/>
    </location>
</feature>
<feature type="region of interest" description="Disordered" evidence="1">
    <location>
        <begin position="2514"/>
        <end position="2583"/>
    </location>
</feature>
<feature type="compositionally biased region" description="Basic and acidic residues" evidence="1">
    <location>
        <begin position="908"/>
        <end position="943"/>
    </location>
</feature>
<feature type="region of interest" description="Disordered" evidence="1">
    <location>
        <begin position="1441"/>
        <end position="1537"/>
    </location>
</feature>
<feature type="region of interest" description="Disordered" evidence="1">
    <location>
        <begin position="2422"/>
        <end position="2472"/>
    </location>
</feature>
<feature type="region of interest" description="Disordered" evidence="1">
    <location>
        <begin position="1704"/>
        <end position="1893"/>
    </location>
</feature>
<feature type="compositionally biased region" description="Polar residues" evidence="1">
    <location>
        <begin position="2457"/>
        <end position="2472"/>
    </location>
</feature>
<proteinExistence type="predicted"/>
<feature type="compositionally biased region" description="Basic residues" evidence="1">
    <location>
        <begin position="2559"/>
        <end position="2568"/>
    </location>
</feature>
<feature type="compositionally biased region" description="Basic and acidic residues" evidence="1">
    <location>
        <begin position="1094"/>
        <end position="1138"/>
    </location>
</feature>
<sequence length="2667" mass="297356">MWMQIEAAASWSAIQSITEVKVESTESSHKMESNGNGNGHGKRNKKGRKARNAASHTTQHHPWDEGNTAAAAAATSVAAAAAASATTTVNRTACTGTALTRFLVCMAPVFVSLPGAGTGPSEQPTILLINGISDDAQLQVKREEEGEEEEGETPIQKQSKAALKLALENNNELPVSGLNQPTQVPTTPGGSHLLDFESHLIEDVNRAEQSGVGIKELPPIEQELQTGTSKVEADGVSHAIEVEPAGAKTKQPIETLAPSHQIAEVDETATATATAAAAATEASEAVRQTAEQLVKDIERELIESFSKDVAQAKAEQEEQLKSELTAVNSLSQQVDAQLNELTSILKTKVQPKIALEQARTEDNSTKIAANELKLVEVPTPKSEAEEQQRKEFIDSLPQFEQDRLDTHTDAEAKRLSADCKREYYQSLKKYLLQSSLDKPPVPLQTYRWEDLRRARERGGYPWTHLYKRPLGPDEEPEIVLLLRKSQELRFKSESPKSLKKVRYDEQVLVKETERYIQDLSEDEVLDNTDDDDSSEESEDSDDSERRSHNEDTLSECISCVSDSVLAVGGHARPRKTNRLAQIRDIIKRRRSGRTQADAQSLPGSSANPSRQGSLHELAPPPGSLVPNTDKPPKKQQQKPKKSFDIMKKLKSLAERQKKRLNIKRITLKKDEKIVLGEQQKIMKLKASPKSTRGEIPHFIEKQDSDDVLELVEYDESPCRKRTKEEEQQDELPSTSAAASVPQPDEIIELPVEQTKTETPAQEVSEPTTEAVEEPIGAEAKVEAEAVTEVETPPKKTPRLRREHVYEEIGHAESQLPLEQPIVELDALKKSLIRQDNLTVDDIEAAKTVPLDRMGSSEEDQVAVAAAEKSVGLLAPLSSIDSTSSDEDRARLAQLSPVVEESDEPSEITELRPALKKEASPAPSDKKVTFSHVEDEAEPHREDIELPEDVLEAATTAAKLKSDSDHEYEPVGVSPAREIEAAPAAEPAPAPAPNSSSLQIPMDVDIELSSAGITPRTESRTDYEIHTSQVDSSALEELPLQPENRKKSFMASAQDRTRKMQDGLRNQAGKLRTKLRTQPKPKPVSGSPKAKERRRFAPEFSKIKMPDIKRPDMSKLRDIKRPEFTKFNKPDMSKFKLPEKFSTLKLRRSKSFKENESELPTESTESPATTADAAPAPAKKKFEFNFGTYPRAFRKKKPVEETPPPMESSLGTDRLSVSVIPSTETQPSQTSTSSPQGDRGPGPVRSRWADKFSDVSYNDSEGSRYRRYGSELESFDRESSLERRMKEDLEGDTASEAQPQTEMGILGGVTDSKQFAEFDEENRAIHEISSQRTREFKRRPMVHQDSDLRSEDSHDAEGWTEKDIQKNKLLRKAEMDAEASYYKYHEMQDAQSTASSGKKVVMEQIDDDEFFLRKRGISEDNIQLRQYISDAIREGYDAPNALQHVGRSARQEERARTEDFGDYDVPPPKPRRLHRNYRPDFEDSQEFQRSDYGDDLSMSQNGSDFMPKRPLRKARSRSKYSMEGSQDIPMADGGSSIQYFDDDEEYLRPPMREQPTESEQALNNLNYAGQEQPNTQQTRPQAPRRQKKRTRDDASVEMDADSFINGFGGRSVSNTFLQPHEDVIVYRTEHEYQHHIPLATPDTFTDGTSARTQRSEDERTSRGAESLILDVHTKPELLSKDAAPRIESEEKFVIDMLESDGYAVVRKEPVPKPTPPARRKKFTRSPGERFATLPSIRGSRGSPPPARPPPPQQYIPSEDSPLPPRRRSAASLEEMTTGLLLKSNYATLPSAQPDRDRERQQAQLVEEEDDYEEPGALQRPESPRSNLQSGEVINKMKFRPLPPPPRPPREKRSTRGGSGLDEDSERVASSSTADSTEQGEFEVEVSTQTDPLPDDFICEEFEITEDMKIIEPRRPTGGKTTLEDLLRSTEAQQPDEVDGAPVLTEDEQLAKGLQRFRDANQRSLSERSRASSQADRSKSLSRPQTPSSAVIIERRVPTPSIEGDATVQASLIVRPISAADLEDDELRREEEELRREGLLSDSSVQSKSDVETAGEEDERGEVALSDYAASSADLEAAVEQLQQAQLESDYDSKLEDDEVERTLRESEYDEEDDEKYSDHFDEEESSQPKGETTDQELDEALEKELQEEMEKMLAVYRQAEIAESRAKALAEEQPTSEEEHVLSEEERILSDTEQVLSEVEQAPSEVETVQSEMEPAQSDAEPALSEAEPALSEPEPALSEAQPVLSEVEPEEPSQVEQITVEEAPIRKTIVHEPTEAEVDAKFVASLPTEPATAYSQELPAEAAGAEPEATPLPPPRRKSTTFVEPTATSILTIAEQVSRELTPIQALRASPPLQLPTHIQELEVERLRVHALQAGQIQVSQLHGGQVTADDLACKSGQLVVQNINLPPGFIDDIVERVKEQRPSLLTSETQTSRQASSEPATSDVEPPTKPPRQGKINESTPAATQSNLDEQTQTEAAMLPLPPPPPVYPSVEYLQSLAPLAFYNLQRSAEAEQAGAAAAPGSSERKAPHKCRRRHVHEEQQELDSDSELEEQLERARPRSRSRRSRTRSATQAMEEFDDDQPKTVAQAGRQFLSVCSLELINIINHLTHFVRGEVEPVQQPRNISSLMVLFILITFAVIVFLLTGRQVHTHHWDYFNPPSNEGRQT</sequence>
<accession>A0ABM1P367</accession>
<feature type="compositionally biased region" description="Basic and acidic residues" evidence="1">
    <location>
        <begin position="1476"/>
        <end position="1491"/>
    </location>
</feature>
<feature type="region of interest" description="Disordered" evidence="1">
    <location>
        <begin position="1567"/>
        <end position="1596"/>
    </location>
</feature>
<feature type="compositionally biased region" description="Basic and acidic residues" evidence="1">
    <location>
        <begin position="1954"/>
        <end position="1968"/>
    </location>
</feature>
<feature type="region of interest" description="Disordered" evidence="1">
    <location>
        <begin position="22"/>
        <end position="64"/>
    </location>
</feature>
<feature type="region of interest" description="Disordered" evidence="1">
    <location>
        <begin position="1319"/>
        <end position="1359"/>
    </location>
</feature>
<feature type="region of interest" description="Disordered" evidence="1">
    <location>
        <begin position="2018"/>
        <end position="2135"/>
    </location>
</feature>
<evidence type="ECO:0000313" key="4">
    <source>
        <dbReference type="RefSeq" id="XP_017861653.1"/>
    </source>
</evidence>
<evidence type="ECO:0000256" key="1">
    <source>
        <dbReference type="SAM" id="MobiDB-lite"/>
    </source>
</evidence>
<feature type="compositionally biased region" description="Low complexity" evidence="1">
    <location>
        <begin position="1157"/>
        <end position="1176"/>
    </location>
</feature>
<dbReference type="Proteomes" id="UP000694904">
    <property type="component" value="Chromosome 4"/>
</dbReference>
<feature type="compositionally biased region" description="Low complexity" evidence="1">
    <location>
        <begin position="2219"/>
        <end position="2246"/>
    </location>
</feature>
<feature type="compositionally biased region" description="Low complexity" evidence="1">
    <location>
        <begin position="2300"/>
        <end position="2309"/>
    </location>
</feature>
<feature type="compositionally biased region" description="Basic and acidic residues" evidence="1">
    <location>
        <begin position="2176"/>
        <end position="2189"/>
    </location>
</feature>
<keyword evidence="2" id="KW-1133">Transmembrane helix</keyword>
<feature type="compositionally biased region" description="Polar residues" evidence="1">
    <location>
        <begin position="1641"/>
        <end position="1651"/>
    </location>
</feature>
<feature type="region of interest" description="Disordered" evidence="1">
    <location>
        <begin position="1638"/>
        <end position="1664"/>
    </location>
</feature>
<feature type="compositionally biased region" description="Basic and acidic residues" evidence="1">
    <location>
        <begin position="22"/>
        <end position="32"/>
    </location>
</feature>
<feature type="region of interest" description="Disordered" evidence="1">
    <location>
        <begin position="2164"/>
        <end position="2260"/>
    </location>
</feature>
<reference evidence="3" key="2">
    <citation type="journal article" date="2016" name="G3 (Bethesda)">
        <title>Genome Evolution in Three Species of Cactophilic Drosophila.</title>
        <authorList>
            <person name="Sanchez-Flores A."/>
            <person name="Penazola F."/>
            <person name="Carpinteyro-Ponce J."/>
            <person name="Nazario-Yepiz N."/>
            <person name="Abreu-Goodger C."/>
            <person name="Machado C.A."/>
            <person name="Markow T.A."/>
        </authorList>
    </citation>
    <scope>NUCLEOTIDE SEQUENCE [LARGE SCALE GENOMIC DNA]</scope>
</reference>
<feature type="compositionally biased region" description="Basic and acidic residues" evidence="1">
    <location>
        <begin position="2024"/>
        <end position="2037"/>
    </location>
</feature>
<feature type="region of interest" description="Disordered" evidence="1">
    <location>
        <begin position="518"/>
        <end position="552"/>
    </location>
</feature>
<feature type="region of interest" description="Disordered" evidence="1">
    <location>
        <begin position="877"/>
        <end position="1304"/>
    </location>
</feature>
<feature type="compositionally biased region" description="Pro residues" evidence="1">
    <location>
        <begin position="1741"/>
        <end position="1752"/>
    </location>
</feature>
<feature type="compositionally biased region" description="Basic and acidic residues" evidence="1">
    <location>
        <begin position="1341"/>
        <end position="1359"/>
    </location>
</feature>
<feature type="compositionally biased region" description="Basic and acidic residues" evidence="1">
    <location>
        <begin position="1448"/>
        <end position="1458"/>
    </location>
</feature>
<feature type="compositionally biased region" description="Polar residues" evidence="1">
    <location>
        <begin position="593"/>
        <end position="612"/>
    </location>
</feature>
<gene>
    <name evidence="4" type="primary">LOC108613007</name>
</gene>
<keyword evidence="3" id="KW-1185">Reference proteome</keyword>
<feature type="compositionally biased region" description="Basic and acidic residues" evidence="1">
    <location>
        <begin position="716"/>
        <end position="725"/>
    </location>
</feature>
<feature type="compositionally biased region" description="Polar residues" evidence="1">
    <location>
        <begin position="1969"/>
        <end position="1987"/>
    </location>
</feature>
<feature type="compositionally biased region" description="Basic residues" evidence="1">
    <location>
        <begin position="1508"/>
        <end position="1517"/>
    </location>
</feature>